<dbReference type="SUPFAM" id="SSF56672">
    <property type="entry name" value="DNA/RNA polymerases"/>
    <property type="match status" value="1"/>
</dbReference>
<evidence type="ECO:0000256" key="2">
    <source>
        <dbReference type="ARBA" id="ARBA00023128"/>
    </source>
</evidence>
<dbReference type="InterPro" id="IPR043128">
    <property type="entry name" value="Rev_trsase/Diguanyl_cyclase"/>
</dbReference>
<sequence>MDASIDALLGAISARIQTTTPQNKGPTGFQPDPMENISFYKMPSPGQEGTAIFKGNTTVEFLEKFEDQYEIGGDFQTPAKNAIGEPPWVQAEDFPSKEHRRQDADRFLDEEEQIERVTKGPPISSSDLNSAQALFTKIDNVIARAKRRDLHVVTDKSLIKAVCKRFHADIVKEATEEVGVTLDGFVRSMKYAKSKAGLLDAIAHKKEYSPLFANEQSQPDPVPGPPAASPAGYGADGTSKLKIYQNSVHSRGPARVFEVSAARPDRPTMMGPKDRCWYCWNQQHRFIRDRDQSTFDKDAHLVILIQGAWYYGRRDGHDPMDDITLAVVENGRKRGIAHRVTLLSHVANMSTEEGTKLLAKQVLDHQIGLPWQTTPTLPSADPTRAVRCVHVVRPGPACHSQADVYAVRRGRPPKNRTSATEPHFKKTYGIESPSQTSQCKKRTVSFSDRGREIMAIDDDDDNDDEVFEARESMNSEPISRPKTAEVPISAPDASAQEGQEPLSREAQKTMTADQPRDFDLRVEAGKLAEKRLEAPISLPVNLLPRFMPEYTAAMATLMRDQGYSDPDGILLEAPKSLVDLADNGQQRKDVEDLLDEYDENLLLRSSRAAKIGRVRSADPTPEIPTSVISNAHLQLEVRMSSVDRDNKGSTIIAILDTGAQVNILSKQYVEKAGIPYTATKLQMQTFKYDPTSQTTFDGFCFADVWISRFKVTTCFFIKDERETSDPLLLGLPFIQDTKLSFGYDRSLITALIHVEDARLRIPVGVIRTSGFRDVKDILPQLEHSDNPYPEPELEGDERIAAVSNQDQAEQIMTAVAHHTIQPQIAQIRRVMAAARGRARDRTNGSSDQDDLRLLTSIPTSRQEELHIERRVTKLERKASKWHEAAEKAFHGNPRAAKANTMYKRKDQKTQPVDDAPSDGSTPDGDPHWKLKKLEEIRDKLQDRSGPYGDIITPKFSDIEPSSRLTNDRLQAILKDCDHLLPREQDLLKQILLNREKALAWDFPECGRLDPMIAPPQSIKTIPHKAWQAKGIPIPKALLPKAFEVIRERIARGIIEESHAAYRNPWFLVMKKDGGLRLINSATKVNAVTLRDAWQPPNADEFSEEFATDQLVSLLDFFSGYDQISLDEKSRDLTTFSTPLGLYRYCTLPQGATNSVAQFCRIMTRILYDLIPKCCSAFVDDIAVKGPRSRYNDEHLTDYPGIRRFVYEHLRNIDQVLVNVELAGCTVSGAKSQ</sequence>
<gene>
    <name evidence="5" type="ORF">CLIM01_13462</name>
</gene>
<feature type="region of interest" description="Disordered" evidence="3">
    <location>
        <begin position="470"/>
        <end position="512"/>
    </location>
</feature>
<keyword evidence="5" id="KW-0808">Transferase</keyword>
<dbReference type="InterPro" id="IPR000477">
    <property type="entry name" value="RT_dom"/>
</dbReference>
<dbReference type="SUPFAM" id="SSF50630">
    <property type="entry name" value="Acid proteases"/>
    <property type="match status" value="1"/>
</dbReference>
<evidence type="ECO:0000313" key="6">
    <source>
        <dbReference type="Proteomes" id="UP001169217"/>
    </source>
</evidence>
<keyword evidence="5" id="KW-0695">RNA-directed DNA polymerase</keyword>
<feature type="region of interest" description="Disordered" evidence="3">
    <location>
        <begin position="888"/>
        <end position="930"/>
    </location>
</feature>
<dbReference type="Pfam" id="PF00078">
    <property type="entry name" value="RVT_1"/>
    <property type="match status" value="1"/>
</dbReference>
<dbReference type="InterPro" id="IPR043502">
    <property type="entry name" value="DNA/RNA_pol_sf"/>
</dbReference>
<keyword evidence="2" id="KW-0496">Mitochondrion</keyword>
<accession>A0ABQ9PBX1</accession>
<reference evidence="5" key="1">
    <citation type="submission" date="2023-04" db="EMBL/GenBank/DDBJ databases">
        <title>Colletotrichum limetticola genome sequence.</title>
        <authorList>
            <person name="Baroncelli R."/>
        </authorList>
    </citation>
    <scope>NUCLEOTIDE SEQUENCE</scope>
    <source>
        <strain evidence="5">KLA-Anderson</strain>
    </source>
</reference>
<comment type="caution">
    <text evidence="5">The sequence shown here is derived from an EMBL/GenBank/DDBJ whole genome shotgun (WGS) entry which is preliminary data.</text>
</comment>
<dbReference type="InterPro" id="IPR053134">
    <property type="entry name" value="RNA-dir_DNA_polymerase"/>
</dbReference>
<proteinExistence type="predicted"/>
<dbReference type="InterPro" id="IPR021109">
    <property type="entry name" value="Peptidase_aspartic_dom_sf"/>
</dbReference>
<name>A0ABQ9PBX1_9PEZI</name>
<organism evidence="5 6">
    <name type="scientific">Colletotrichum limetticola</name>
    <dbReference type="NCBI Taxonomy" id="1209924"/>
    <lineage>
        <taxon>Eukaryota</taxon>
        <taxon>Fungi</taxon>
        <taxon>Dikarya</taxon>
        <taxon>Ascomycota</taxon>
        <taxon>Pezizomycotina</taxon>
        <taxon>Sordariomycetes</taxon>
        <taxon>Hypocreomycetidae</taxon>
        <taxon>Glomerellales</taxon>
        <taxon>Glomerellaceae</taxon>
        <taxon>Colletotrichum</taxon>
        <taxon>Colletotrichum acutatum species complex</taxon>
    </lineage>
</organism>
<dbReference type="GO" id="GO:0003964">
    <property type="term" value="F:RNA-directed DNA polymerase activity"/>
    <property type="evidence" value="ECO:0007669"/>
    <property type="project" value="UniProtKB-KW"/>
</dbReference>
<dbReference type="EMBL" id="JARUPT010000694">
    <property type="protein sequence ID" value="KAK0369176.1"/>
    <property type="molecule type" value="Genomic_DNA"/>
</dbReference>
<dbReference type="PANTHER" id="PTHR24559:SF444">
    <property type="entry name" value="REVERSE TRANSCRIPTASE DOMAIN-CONTAINING PROTEIN"/>
    <property type="match status" value="1"/>
</dbReference>
<dbReference type="Proteomes" id="UP001169217">
    <property type="component" value="Unassembled WGS sequence"/>
</dbReference>
<evidence type="ECO:0000256" key="3">
    <source>
        <dbReference type="SAM" id="MobiDB-lite"/>
    </source>
</evidence>
<dbReference type="PROSITE" id="PS50878">
    <property type="entry name" value="RT_POL"/>
    <property type="match status" value="1"/>
</dbReference>
<dbReference type="CDD" id="cd00303">
    <property type="entry name" value="retropepsin_like"/>
    <property type="match status" value="1"/>
</dbReference>
<evidence type="ECO:0000256" key="1">
    <source>
        <dbReference type="ARBA" id="ARBA00004173"/>
    </source>
</evidence>
<dbReference type="CDD" id="cd01647">
    <property type="entry name" value="RT_LTR"/>
    <property type="match status" value="1"/>
</dbReference>
<dbReference type="Gene3D" id="3.30.70.270">
    <property type="match status" value="1"/>
</dbReference>
<evidence type="ECO:0000313" key="5">
    <source>
        <dbReference type="EMBL" id="KAK0369176.1"/>
    </source>
</evidence>
<evidence type="ECO:0000259" key="4">
    <source>
        <dbReference type="PROSITE" id="PS50878"/>
    </source>
</evidence>
<keyword evidence="5" id="KW-0548">Nucleotidyltransferase</keyword>
<comment type="subcellular location">
    <subcellularLocation>
        <location evidence="1">Mitochondrion</location>
    </subcellularLocation>
</comment>
<protein>
    <submittedName>
        <fullName evidence="5">Reverse transcriptase domain protein</fullName>
    </submittedName>
</protein>
<dbReference type="PANTHER" id="PTHR24559">
    <property type="entry name" value="TRANSPOSON TY3-I GAG-POL POLYPROTEIN"/>
    <property type="match status" value="1"/>
</dbReference>
<feature type="region of interest" description="Disordered" evidence="3">
    <location>
        <begin position="831"/>
        <end position="855"/>
    </location>
</feature>
<feature type="region of interest" description="Disordered" evidence="3">
    <location>
        <begin position="213"/>
        <end position="232"/>
    </location>
</feature>
<feature type="domain" description="Reverse transcriptase" evidence="4">
    <location>
        <begin position="1049"/>
        <end position="1232"/>
    </location>
</feature>
<dbReference type="Gene3D" id="2.40.70.10">
    <property type="entry name" value="Acid Proteases"/>
    <property type="match status" value="1"/>
</dbReference>
<dbReference type="Gene3D" id="3.10.10.10">
    <property type="entry name" value="HIV Type 1 Reverse Transcriptase, subunit A, domain 1"/>
    <property type="match status" value="1"/>
</dbReference>
<keyword evidence="6" id="KW-1185">Reference proteome</keyword>